<dbReference type="Gene3D" id="3.40.309.10">
    <property type="entry name" value="Aldehyde Dehydrogenase, Chain A, domain 2"/>
    <property type="match status" value="1"/>
</dbReference>
<dbReference type="Gene3D" id="3.40.605.10">
    <property type="entry name" value="Aldehyde Dehydrogenase, Chain A, domain 1"/>
    <property type="match status" value="1"/>
</dbReference>
<dbReference type="InterPro" id="IPR029510">
    <property type="entry name" value="Ald_DH_CS_GLU"/>
</dbReference>
<name>A0A0M2PUW0_PROHO</name>
<dbReference type="InterPro" id="IPR016160">
    <property type="entry name" value="Ald_DH_CS_CYS"/>
</dbReference>
<keyword evidence="2 4" id="KW-0560">Oxidoreductase</keyword>
<dbReference type="PANTHER" id="PTHR43570:SF16">
    <property type="entry name" value="ALDEHYDE DEHYDROGENASE TYPE III, ISOFORM Q"/>
    <property type="match status" value="1"/>
</dbReference>
<dbReference type="PROSITE" id="PS00070">
    <property type="entry name" value="ALDEHYDE_DEHYDR_CYS"/>
    <property type="match status" value="1"/>
</dbReference>
<evidence type="ECO:0000256" key="3">
    <source>
        <dbReference type="ARBA" id="ARBA00023027"/>
    </source>
</evidence>
<dbReference type="CDD" id="cd07087">
    <property type="entry name" value="ALDH_F3-13-14_CALDH-like"/>
    <property type="match status" value="1"/>
</dbReference>
<dbReference type="InterPro" id="IPR016163">
    <property type="entry name" value="Ald_DH_C"/>
</dbReference>
<feature type="domain" description="Aldehyde dehydrogenase" evidence="8">
    <location>
        <begin position="20"/>
        <end position="441"/>
    </location>
</feature>
<evidence type="ECO:0000256" key="2">
    <source>
        <dbReference type="ARBA" id="ARBA00023002"/>
    </source>
</evidence>
<keyword evidence="3" id="KW-0520">NAD</keyword>
<sequence>MTQSTCSQNSLLPVDAVIPIIQRQRDFFASGQTRPLPQRLEQLRRLLAALDRHQDPILAAVATDLGKPHLEAYVGEVEAIRSEVRYAIKHLGQWVKPRTVATSLLQFPAQAWIQAEPLGVVLIIGPWNYPISLMLQPLVGAIAAGNCALLKPSEVTPNAAAVLAELVRDTFDPGWVTVVEGGIDTCQALLSQRFDHIFFTGGSAIGKVILRAAAPHLTPVTLELGGKSPCIVEPDSDLDCAARRITWGKFFNGGQTCIAPDYLLVNREIAPALIARLKACITEFYSDNPQTSPDYGRIVSDRHFQRLVHLLESGTVVAGGQVDARDRYIAPTLLEGVTWADPVMQEEIFGPILPILTYDHLSVAIAQIQAQPKPLALYFFGRDRQQQQQVLQNTSSGGVCLNDTLLQVGVVTLPFGGVGASGMGTYHGKATFDTFSHSKSVVRRFFGFDPKFRYAPYQGKLAIFKRLLR</sequence>
<organism evidence="9 10">
    <name type="scientific">Prochlorothrix hollandica PCC 9006 = CALU 1027</name>
    <dbReference type="NCBI Taxonomy" id="317619"/>
    <lineage>
        <taxon>Bacteria</taxon>
        <taxon>Bacillati</taxon>
        <taxon>Cyanobacteriota</taxon>
        <taxon>Cyanophyceae</taxon>
        <taxon>Prochlorotrichales</taxon>
        <taxon>Prochlorotrichaceae</taxon>
        <taxon>Prochlorothrix</taxon>
    </lineage>
</organism>
<dbReference type="InterPro" id="IPR012394">
    <property type="entry name" value="Aldehyde_DH_NAD(P)"/>
</dbReference>
<gene>
    <name evidence="9" type="ORF">PROH_08850</name>
</gene>
<dbReference type="AlphaFoldDB" id="A0A0M2PUW0"/>
<dbReference type="FunFam" id="3.40.309.10:FF:000003">
    <property type="entry name" value="Aldehyde dehydrogenase"/>
    <property type="match status" value="1"/>
</dbReference>
<evidence type="ECO:0000256" key="1">
    <source>
        <dbReference type="ARBA" id="ARBA00009986"/>
    </source>
</evidence>
<dbReference type="InterPro" id="IPR015590">
    <property type="entry name" value="Aldehyde_DH_dom"/>
</dbReference>
<dbReference type="GO" id="GO:0005737">
    <property type="term" value="C:cytoplasm"/>
    <property type="evidence" value="ECO:0007669"/>
    <property type="project" value="TreeGrafter"/>
</dbReference>
<dbReference type="STRING" id="317619.GCA_000332315_00573"/>
<dbReference type="Pfam" id="PF00171">
    <property type="entry name" value="Aldedh"/>
    <property type="match status" value="1"/>
</dbReference>
<dbReference type="PANTHER" id="PTHR43570">
    <property type="entry name" value="ALDEHYDE DEHYDROGENASE"/>
    <property type="match status" value="1"/>
</dbReference>
<evidence type="ECO:0000259" key="8">
    <source>
        <dbReference type="Pfam" id="PF00171"/>
    </source>
</evidence>
<proteinExistence type="inferred from homology"/>
<dbReference type="GO" id="GO:0004029">
    <property type="term" value="F:aldehyde dehydrogenase (NAD+) activity"/>
    <property type="evidence" value="ECO:0007669"/>
    <property type="project" value="TreeGrafter"/>
</dbReference>
<evidence type="ECO:0000256" key="5">
    <source>
        <dbReference type="PIRSR" id="PIRSR036492-1"/>
    </source>
</evidence>
<dbReference type="SUPFAM" id="SSF53720">
    <property type="entry name" value="ALDH-like"/>
    <property type="match status" value="1"/>
</dbReference>
<dbReference type="RefSeq" id="WP_017711233.1">
    <property type="nucleotide sequence ID" value="NZ_KB235933.1"/>
</dbReference>
<comment type="similarity">
    <text evidence="1 4 7">Belongs to the aldehyde dehydrogenase family.</text>
</comment>
<protein>
    <recommendedName>
        <fullName evidence="4">Aldehyde dehydrogenase</fullName>
    </recommendedName>
</protein>
<dbReference type="PIRSF" id="PIRSF036492">
    <property type="entry name" value="ALDH"/>
    <property type="match status" value="1"/>
</dbReference>
<evidence type="ECO:0000313" key="9">
    <source>
        <dbReference type="EMBL" id="KKI99904.1"/>
    </source>
</evidence>
<feature type="active site" evidence="5">
    <location>
        <position position="257"/>
    </location>
</feature>
<evidence type="ECO:0000313" key="10">
    <source>
        <dbReference type="Proteomes" id="UP000034681"/>
    </source>
</evidence>
<reference evidence="9" key="1">
    <citation type="submission" date="2012-04" db="EMBL/GenBank/DDBJ databases">
        <authorList>
            <person name="Borisov I.G."/>
            <person name="Ivanikova N.V."/>
            <person name="Pinevich A.V."/>
        </authorList>
    </citation>
    <scope>NUCLEOTIDE SEQUENCE</scope>
    <source>
        <strain evidence="9">CALU 1027</strain>
    </source>
</reference>
<dbReference type="InterPro" id="IPR016162">
    <property type="entry name" value="Ald_DH_N"/>
</dbReference>
<dbReference type="InterPro" id="IPR016161">
    <property type="entry name" value="Ald_DH/histidinol_DH"/>
</dbReference>
<evidence type="ECO:0000256" key="4">
    <source>
        <dbReference type="PIRNR" id="PIRNR036492"/>
    </source>
</evidence>
<dbReference type="PROSITE" id="PS00687">
    <property type="entry name" value="ALDEHYDE_DEHYDR_GLU"/>
    <property type="match status" value="1"/>
</dbReference>
<dbReference type="FunFam" id="3.40.605.10:FF:000004">
    <property type="entry name" value="Aldehyde dehydrogenase"/>
    <property type="match status" value="1"/>
</dbReference>
<dbReference type="GO" id="GO:0006081">
    <property type="term" value="P:aldehyde metabolic process"/>
    <property type="evidence" value="ECO:0007669"/>
    <property type="project" value="InterPro"/>
</dbReference>
<evidence type="ECO:0000256" key="7">
    <source>
        <dbReference type="RuleBase" id="RU003345"/>
    </source>
</evidence>
<dbReference type="eggNOG" id="COG1012">
    <property type="taxonomic scope" value="Bacteria"/>
</dbReference>
<evidence type="ECO:0000256" key="6">
    <source>
        <dbReference type="PROSITE-ProRule" id="PRU10007"/>
    </source>
</evidence>
<dbReference type="OrthoDB" id="9762913at2"/>
<keyword evidence="10" id="KW-1185">Reference proteome</keyword>
<dbReference type="Proteomes" id="UP000034681">
    <property type="component" value="Unassembled WGS sequence"/>
</dbReference>
<accession>A0A0M2PUW0</accession>
<comment type="caution">
    <text evidence="9">The sequence shown here is derived from an EMBL/GenBank/DDBJ whole genome shotgun (WGS) entry which is preliminary data.</text>
</comment>
<feature type="active site" evidence="5 6">
    <location>
        <position position="223"/>
    </location>
</feature>
<dbReference type="EMBL" id="AJTX02000004">
    <property type="protein sequence ID" value="KKI99904.1"/>
    <property type="molecule type" value="Genomic_DNA"/>
</dbReference>